<dbReference type="HOGENOM" id="CLU_2220884_0_0_6"/>
<feature type="signal peptide" evidence="1">
    <location>
        <begin position="1"/>
        <end position="18"/>
    </location>
</feature>
<feature type="chain" id="PRO_5001457024" description="Valyl-tRNA synthetase" evidence="1">
    <location>
        <begin position="19"/>
        <end position="106"/>
    </location>
</feature>
<dbReference type="AlphaFoldDB" id="A0A010TBK1"/>
<dbReference type="PATRIC" id="fig|1042209.11.peg.2627"/>
<gene>
    <name evidence="2" type="ORF">HK44_001460</name>
</gene>
<sequence>MKNFLIAGLLVVTTTAHATSEREQCYTTADLLLNFAKARDAGMPIEVIQKTIKKGMAGPGPEDKDAKTERALLKSAVTVYQADNQTPAAIHNIFLSDCLKNLENAK</sequence>
<name>A0A010TBK1_PSEFL</name>
<evidence type="ECO:0008006" key="4">
    <source>
        <dbReference type="Google" id="ProtNLM"/>
    </source>
</evidence>
<dbReference type="RefSeq" id="WP_019692631.1">
    <property type="nucleotide sequence ID" value="NZ_AFOY02000010.1"/>
</dbReference>
<evidence type="ECO:0000256" key="1">
    <source>
        <dbReference type="SAM" id="SignalP"/>
    </source>
</evidence>
<reference evidence="2 3" key="1">
    <citation type="journal article" date="2011" name="J. Bacteriol.">
        <title>Draft genome sequence of the polycyclic aromatic hydrocarbon-degrading, genetically engineered bioluminescent bioreporter Pseudomonas fluorescens HK44.</title>
        <authorList>
            <person name="Chauhan A."/>
            <person name="Layton A.C."/>
            <person name="Williams D.E."/>
            <person name="Smartt A.E."/>
            <person name="Ripp S."/>
            <person name="Karpinets T.V."/>
            <person name="Brown S.D."/>
            <person name="Sayler G.S."/>
        </authorList>
    </citation>
    <scope>NUCLEOTIDE SEQUENCE [LARGE SCALE GENOMIC DNA]</scope>
    <source>
        <strain evidence="2 3">HK44</strain>
    </source>
</reference>
<keyword evidence="1" id="KW-0732">Signal</keyword>
<proteinExistence type="predicted"/>
<comment type="caution">
    <text evidence="2">The sequence shown here is derived from an EMBL/GenBank/DDBJ whole genome shotgun (WGS) entry which is preliminary data.</text>
</comment>
<organism evidence="2 3">
    <name type="scientific">Pseudomonas fluorescens HK44</name>
    <dbReference type="NCBI Taxonomy" id="1042209"/>
    <lineage>
        <taxon>Bacteria</taxon>
        <taxon>Pseudomonadati</taxon>
        <taxon>Pseudomonadota</taxon>
        <taxon>Gammaproteobacteria</taxon>
        <taxon>Pseudomonadales</taxon>
        <taxon>Pseudomonadaceae</taxon>
        <taxon>Pseudomonas</taxon>
    </lineage>
</organism>
<evidence type="ECO:0000313" key="3">
    <source>
        <dbReference type="Proteomes" id="UP000022611"/>
    </source>
</evidence>
<evidence type="ECO:0000313" key="2">
    <source>
        <dbReference type="EMBL" id="EXF94657.1"/>
    </source>
</evidence>
<dbReference type="EMBL" id="AFOY02000010">
    <property type="protein sequence ID" value="EXF94657.1"/>
    <property type="molecule type" value="Genomic_DNA"/>
</dbReference>
<protein>
    <recommendedName>
        <fullName evidence="4">Valyl-tRNA synthetase</fullName>
    </recommendedName>
</protein>
<dbReference type="Proteomes" id="UP000022611">
    <property type="component" value="Unassembled WGS sequence"/>
</dbReference>
<accession>A0A010TBK1</accession>